<reference evidence="2" key="1">
    <citation type="journal article" date="2014" name="Int. J. Syst. Evol. Microbiol.">
        <title>Complete genome sequence of Corynebacterium casei LMG S-19264T (=DSM 44701T), isolated from a smear-ripened cheese.</title>
        <authorList>
            <consortium name="US DOE Joint Genome Institute (JGI-PGF)"/>
            <person name="Walter F."/>
            <person name="Albersmeier A."/>
            <person name="Kalinowski J."/>
            <person name="Ruckert C."/>
        </authorList>
    </citation>
    <scope>NUCLEOTIDE SEQUENCE</scope>
    <source>
        <strain evidence="2">KCTC 32255</strain>
    </source>
</reference>
<dbReference type="Proteomes" id="UP000648075">
    <property type="component" value="Unassembled WGS sequence"/>
</dbReference>
<keyword evidence="1" id="KW-0812">Transmembrane</keyword>
<keyword evidence="1" id="KW-0472">Membrane</keyword>
<name>A0A918UD97_9SPHN</name>
<dbReference type="AlphaFoldDB" id="A0A918UD97"/>
<evidence type="ECO:0000313" key="2">
    <source>
        <dbReference type="EMBL" id="GGY91419.1"/>
    </source>
</evidence>
<keyword evidence="3" id="KW-1185">Reference proteome</keyword>
<protein>
    <submittedName>
        <fullName evidence="2">Uncharacterized protein</fullName>
    </submittedName>
</protein>
<accession>A0A918UD97</accession>
<feature type="transmembrane region" description="Helical" evidence="1">
    <location>
        <begin position="7"/>
        <end position="31"/>
    </location>
</feature>
<organism evidence="2 3">
    <name type="scientific">Novosphingobium colocasiae</name>
    <dbReference type="NCBI Taxonomy" id="1256513"/>
    <lineage>
        <taxon>Bacteria</taxon>
        <taxon>Pseudomonadati</taxon>
        <taxon>Pseudomonadota</taxon>
        <taxon>Alphaproteobacteria</taxon>
        <taxon>Sphingomonadales</taxon>
        <taxon>Sphingomonadaceae</taxon>
        <taxon>Novosphingobium</taxon>
    </lineage>
</organism>
<proteinExistence type="predicted"/>
<reference evidence="2" key="2">
    <citation type="submission" date="2020-09" db="EMBL/GenBank/DDBJ databases">
        <authorList>
            <person name="Sun Q."/>
            <person name="Kim S."/>
        </authorList>
    </citation>
    <scope>NUCLEOTIDE SEQUENCE</scope>
    <source>
        <strain evidence="2">KCTC 32255</strain>
    </source>
</reference>
<dbReference type="RefSeq" id="WP_189619282.1">
    <property type="nucleotide sequence ID" value="NZ_BMZA01000001.1"/>
</dbReference>
<gene>
    <name evidence="2" type="ORF">GCM10011614_02620</name>
</gene>
<evidence type="ECO:0000313" key="3">
    <source>
        <dbReference type="Proteomes" id="UP000648075"/>
    </source>
</evidence>
<comment type="caution">
    <text evidence="2">The sequence shown here is derived from an EMBL/GenBank/DDBJ whole genome shotgun (WGS) entry which is preliminary data.</text>
</comment>
<dbReference type="EMBL" id="BMZA01000001">
    <property type="protein sequence ID" value="GGY91419.1"/>
    <property type="molecule type" value="Genomic_DNA"/>
</dbReference>
<keyword evidence="1" id="KW-1133">Transmembrane helix</keyword>
<feature type="transmembrane region" description="Helical" evidence="1">
    <location>
        <begin position="43"/>
        <end position="66"/>
    </location>
</feature>
<evidence type="ECO:0000256" key="1">
    <source>
        <dbReference type="SAM" id="Phobius"/>
    </source>
</evidence>
<sequence length="85" mass="9635">MHTWHRWLSVIFGIFMLRIAVTGTGSFAGVFHPLHSGESLGPLGTAISVLSGLALVFFSASGIWLYMQMWRNRAARIVTPRWFWK</sequence>